<dbReference type="EMBL" id="JACHXN010000027">
    <property type="protein sequence ID" value="MBB3149093.1"/>
    <property type="molecule type" value="Genomic_DNA"/>
</dbReference>
<dbReference type="AlphaFoldDB" id="A0A839UH46"/>
<reference evidence="1 2" key="1">
    <citation type="submission" date="2020-08" db="EMBL/GenBank/DDBJ databases">
        <title>Genomic Encyclopedia of Type Strains, Phase III (KMG-III): the genomes of soil and plant-associated and newly described type strains.</title>
        <authorList>
            <person name="Whitman W."/>
        </authorList>
    </citation>
    <scope>NUCLEOTIDE SEQUENCE [LARGE SCALE GENOMIC DNA]</scope>
    <source>
        <strain evidence="1 2">CECT 7015</strain>
    </source>
</reference>
<evidence type="ECO:0000313" key="2">
    <source>
        <dbReference type="Proteomes" id="UP000554520"/>
    </source>
</evidence>
<comment type="caution">
    <text evidence="1">The sequence shown here is derived from an EMBL/GenBank/DDBJ whole genome shotgun (WGS) entry which is preliminary data.</text>
</comment>
<accession>A0A839UH46</accession>
<organism evidence="1 2">
    <name type="scientific">Phyllobacterium trifolii</name>
    <dbReference type="NCBI Taxonomy" id="300193"/>
    <lineage>
        <taxon>Bacteria</taxon>
        <taxon>Pseudomonadati</taxon>
        <taxon>Pseudomonadota</taxon>
        <taxon>Alphaproteobacteria</taxon>
        <taxon>Hyphomicrobiales</taxon>
        <taxon>Phyllobacteriaceae</taxon>
        <taxon>Phyllobacterium</taxon>
    </lineage>
</organism>
<name>A0A839UH46_9HYPH</name>
<keyword evidence="2" id="KW-1185">Reference proteome</keyword>
<gene>
    <name evidence="1" type="ORF">FHS21_005544</name>
</gene>
<proteinExistence type="predicted"/>
<dbReference type="Proteomes" id="UP000554520">
    <property type="component" value="Unassembled WGS sequence"/>
</dbReference>
<evidence type="ECO:0000313" key="1">
    <source>
        <dbReference type="EMBL" id="MBB3149093.1"/>
    </source>
</evidence>
<sequence length="76" mass="8686">MFPNLSTLAMNLTDVYNFSCASSSVQEISDRLLIEGEHVHANRVYFELLEAGIKPLHRHYFSRLEAQQHFGLSTCT</sequence>
<protein>
    <submittedName>
        <fullName evidence="1">Uncharacterized protein</fullName>
    </submittedName>
</protein>